<reference evidence="1" key="2">
    <citation type="submission" date="2017-06" db="EMBL/GenBank/DDBJ databases">
        <title>WGS assembly of Brachypodium distachyon.</title>
        <authorList>
            <consortium name="The International Brachypodium Initiative"/>
            <person name="Lucas S."/>
            <person name="Harmon-Smith M."/>
            <person name="Lail K."/>
            <person name="Tice H."/>
            <person name="Grimwood J."/>
            <person name="Bruce D."/>
            <person name="Barry K."/>
            <person name="Shu S."/>
            <person name="Lindquist E."/>
            <person name="Wang M."/>
            <person name="Pitluck S."/>
            <person name="Vogel J.P."/>
            <person name="Garvin D.F."/>
            <person name="Mockler T.C."/>
            <person name="Schmutz J."/>
            <person name="Rokhsar D."/>
            <person name="Bevan M.W."/>
        </authorList>
    </citation>
    <scope>NUCLEOTIDE SEQUENCE</scope>
    <source>
        <strain evidence="1">Bd21</strain>
    </source>
</reference>
<dbReference type="Proteomes" id="UP000008810">
    <property type="component" value="Chromosome 2"/>
</dbReference>
<keyword evidence="3" id="KW-1185">Reference proteome</keyword>
<proteinExistence type="predicted"/>
<dbReference type="AlphaFoldDB" id="A0A2K2DC01"/>
<organism evidence="1">
    <name type="scientific">Brachypodium distachyon</name>
    <name type="common">Purple false brome</name>
    <name type="synonym">Trachynia distachya</name>
    <dbReference type="NCBI Taxonomy" id="15368"/>
    <lineage>
        <taxon>Eukaryota</taxon>
        <taxon>Viridiplantae</taxon>
        <taxon>Streptophyta</taxon>
        <taxon>Embryophyta</taxon>
        <taxon>Tracheophyta</taxon>
        <taxon>Spermatophyta</taxon>
        <taxon>Magnoliopsida</taxon>
        <taxon>Liliopsida</taxon>
        <taxon>Poales</taxon>
        <taxon>Poaceae</taxon>
        <taxon>BOP clade</taxon>
        <taxon>Pooideae</taxon>
        <taxon>Stipodae</taxon>
        <taxon>Brachypodieae</taxon>
        <taxon>Brachypodium</taxon>
    </lineage>
</organism>
<accession>A0A2K2DC01</accession>
<dbReference type="EnsemblPlants" id="PNT71807">
    <property type="protein sequence ID" value="PNT71807"/>
    <property type="gene ID" value="BRADI_2g35723v3"/>
</dbReference>
<evidence type="ECO:0000313" key="3">
    <source>
        <dbReference type="Proteomes" id="UP000008810"/>
    </source>
</evidence>
<evidence type="ECO:0000313" key="2">
    <source>
        <dbReference type="EnsemblPlants" id="PNT71807"/>
    </source>
</evidence>
<dbReference type="EMBL" id="CM000881">
    <property type="protein sequence ID" value="PNT71807.1"/>
    <property type="molecule type" value="Genomic_DNA"/>
</dbReference>
<reference evidence="1 2" key="1">
    <citation type="journal article" date="2010" name="Nature">
        <title>Genome sequencing and analysis of the model grass Brachypodium distachyon.</title>
        <authorList>
            <consortium name="International Brachypodium Initiative"/>
        </authorList>
    </citation>
    <scope>NUCLEOTIDE SEQUENCE [LARGE SCALE GENOMIC DNA]</scope>
    <source>
        <strain evidence="1 2">Bd21</strain>
    </source>
</reference>
<name>A0A2K2DC01_BRADI</name>
<sequence>MQRSPTHPTIFRNAQNCFFWERQSHRSPWTSSDYPTSPAPDPITLTLPGIAAQPATTLCRKQSCFSLCIYRVPPGRSRSPGGQRSRPYDFFEFVLSDSEVQGVCGPGNHYEDWLPHDPTVAERTVIGISSDEE</sequence>
<reference evidence="2" key="3">
    <citation type="submission" date="2018-08" db="UniProtKB">
        <authorList>
            <consortium name="EnsemblPlants"/>
        </authorList>
    </citation>
    <scope>IDENTIFICATION</scope>
    <source>
        <strain evidence="2">cv. Bd21</strain>
    </source>
</reference>
<evidence type="ECO:0000313" key="1">
    <source>
        <dbReference type="EMBL" id="PNT71807.1"/>
    </source>
</evidence>
<protein>
    <submittedName>
        <fullName evidence="1 2">Uncharacterized protein</fullName>
    </submittedName>
</protein>
<dbReference type="InParanoid" id="A0A2K2DC01"/>
<dbReference type="Gramene" id="PNT71807">
    <property type="protein sequence ID" value="PNT71807"/>
    <property type="gene ID" value="BRADI_2g35723v3"/>
</dbReference>
<gene>
    <name evidence="1" type="ORF">BRADI_2g35723v3</name>
</gene>